<feature type="transmembrane region" description="Helical" evidence="1">
    <location>
        <begin position="7"/>
        <end position="26"/>
    </location>
</feature>
<dbReference type="RefSeq" id="WP_115090673.1">
    <property type="nucleotide sequence ID" value="NZ_CP068107.1"/>
</dbReference>
<keyword evidence="1" id="KW-0472">Membrane</keyword>
<accession>A0A378RLD8</accession>
<evidence type="ECO:0000313" key="3">
    <source>
        <dbReference type="Proteomes" id="UP000255024"/>
    </source>
</evidence>
<dbReference type="Proteomes" id="UP000255024">
    <property type="component" value="Unassembled WGS sequence"/>
</dbReference>
<reference evidence="2 3" key="1">
    <citation type="submission" date="2018-06" db="EMBL/GenBank/DDBJ databases">
        <authorList>
            <consortium name="Pathogen Informatics"/>
            <person name="Doyle S."/>
        </authorList>
    </citation>
    <scope>NUCLEOTIDE SEQUENCE [LARGE SCALE GENOMIC DNA]</scope>
    <source>
        <strain evidence="2 3">NCTC11179</strain>
    </source>
</reference>
<protein>
    <submittedName>
        <fullName evidence="2">Uncharacterized protein</fullName>
    </submittedName>
</protein>
<evidence type="ECO:0000256" key="1">
    <source>
        <dbReference type="SAM" id="Phobius"/>
    </source>
</evidence>
<organism evidence="2 3">
    <name type="scientific">Myroides odoratus</name>
    <name type="common">Flavobacterium odoratum</name>
    <dbReference type="NCBI Taxonomy" id="256"/>
    <lineage>
        <taxon>Bacteria</taxon>
        <taxon>Pseudomonadati</taxon>
        <taxon>Bacteroidota</taxon>
        <taxon>Flavobacteriia</taxon>
        <taxon>Flavobacteriales</taxon>
        <taxon>Flavobacteriaceae</taxon>
        <taxon>Myroides</taxon>
    </lineage>
</organism>
<keyword evidence="3" id="KW-1185">Reference proteome</keyword>
<name>A0A378RLD8_MYROD</name>
<gene>
    <name evidence="2" type="ORF">NCTC11179_01341</name>
</gene>
<feature type="transmembrane region" description="Helical" evidence="1">
    <location>
        <begin position="46"/>
        <end position="70"/>
    </location>
</feature>
<dbReference type="EMBL" id="UGQL01000001">
    <property type="protein sequence ID" value="STZ27805.1"/>
    <property type="molecule type" value="Genomic_DNA"/>
</dbReference>
<proteinExistence type="predicted"/>
<sequence>MTRKDKKITVFSAFAGIVFTAIYDLIKSQPILSTFLNWLKWIWKNIFEFQITVWQVLLLISILIFTLYLLSKQRNNTPENKIDWLNYTKDKIHGMIWSWFWEKNPLNGKWNIKDLRPICDSCGTKMKIDDRFHYMKFAECPRCNKIYNDRKDLEKIEAIIIDNVQRGIFPKE</sequence>
<keyword evidence="1" id="KW-0812">Transmembrane</keyword>
<evidence type="ECO:0000313" key="2">
    <source>
        <dbReference type="EMBL" id="STZ27805.1"/>
    </source>
</evidence>
<keyword evidence="1" id="KW-1133">Transmembrane helix</keyword>
<dbReference type="AlphaFoldDB" id="A0A378RLD8"/>